<evidence type="ECO:0000313" key="2">
    <source>
        <dbReference type="EMBL" id="KAG6287451.1"/>
    </source>
</evidence>
<dbReference type="AlphaFoldDB" id="A0A9P7QCV1"/>
<keyword evidence="3" id="KW-1185">Reference proteome</keyword>
<organism evidence="2 3">
    <name type="scientific">Claviceps aff. purpurea</name>
    <dbReference type="NCBI Taxonomy" id="1967640"/>
    <lineage>
        <taxon>Eukaryota</taxon>
        <taxon>Fungi</taxon>
        <taxon>Dikarya</taxon>
        <taxon>Ascomycota</taxon>
        <taxon>Pezizomycotina</taxon>
        <taxon>Sordariomycetes</taxon>
        <taxon>Hypocreomycetidae</taxon>
        <taxon>Hypocreales</taxon>
        <taxon>Clavicipitaceae</taxon>
        <taxon>Claviceps</taxon>
    </lineage>
</organism>
<dbReference type="Proteomes" id="UP000707071">
    <property type="component" value="Unassembled WGS sequence"/>
</dbReference>
<feature type="signal peptide" evidence="1">
    <location>
        <begin position="1"/>
        <end position="15"/>
    </location>
</feature>
<dbReference type="EMBL" id="SRRH01000546">
    <property type="protein sequence ID" value="KAG6287451.1"/>
    <property type="molecule type" value="Genomic_DNA"/>
</dbReference>
<sequence length="165" mass="17952">MRLLTLLTSVCGALALATGPVHRPADQQAVDGDASLSLENVALVAHEITRRDEKASLSVEKRNSIFNGIKLPTVASPQSVAIYGIKIIYNMAGHWVKVNRDYVYQYYVESIKVINELAERMEVELVSAGQTFIAAHLSESQEVTGTPPTGAETYGLVIRESHTGL</sequence>
<name>A0A9P7QCV1_9HYPO</name>
<comment type="caution">
    <text evidence="2">The sequence shown here is derived from an EMBL/GenBank/DDBJ whole genome shotgun (WGS) entry which is preliminary data.</text>
</comment>
<evidence type="ECO:0000256" key="1">
    <source>
        <dbReference type="SAM" id="SignalP"/>
    </source>
</evidence>
<proteinExistence type="predicted"/>
<accession>A0A9P7QCV1</accession>
<reference evidence="2 3" key="1">
    <citation type="journal article" date="2020" name="bioRxiv">
        <title>Whole genome comparisons of ergot fungi reveals the divergence and evolution of species within the genus Claviceps are the result of varying mechanisms driving genome evolution and host range expansion.</title>
        <authorList>
            <person name="Wyka S.A."/>
            <person name="Mondo S.J."/>
            <person name="Liu M."/>
            <person name="Dettman J."/>
            <person name="Nalam V."/>
            <person name="Broders K.D."/>
        </authorList>
    </citation>
    <scope>NUCLEOTIDE SEQUENCE [LARGE SCALE GENOMIC DNA]</scope>
    <source>
        <strain evidence="2 3">Clav52</strain>
    </source>
</reference>
<feature type="chain" id="PRO_5040450148" evidence="1">
    <location>
        <begin position="16"/>
        <end position="165"/>
    </location>
</feature>
<evidence type="ECO:0000313" key="3">
    <source>
        <dbReference type="Proteomes" id="UP000707071"/>
    </source>
</evidence>
<protein>
    <submittedName>
        <fullName evidence="2">Uncharacterized protein</fullName>
    </submittedName>
</protein>
<gene>
    <name evidence="2" type="ORF">E4U09_006142</name>
</gene>
<keyword evidence="1" id="KW-0732">Signal</keyword>